<proteinExistence type="predicted"/>
<name>I1PDV8_ORYGL</name>
<evidence type="ECO:0000313" key="2">
    <source>
        <dbReference type="EnsemblPlants" id="ORGLA03G0255400.1"/>
    </source>
</evidence>
<feature type="compositionally biased region" description="Basic and acidic residues" evidence="1">
    <location>
        <begin position="124"/>
        <end position="133"/>
    </location>
</feature>
<dbReference type="HOGENOM" id="CLU_1770950_0_0_1"/>
<sequence length="155" mass="16878">MVFSQLGRPISLSTLLPTISREQAWAASLVSIPSPAEMKTMIIFITKPRSSLSLLRSILNSSCRTNFLLTPSRLIHCSNGNTAVPSSSWSVAASASSTSGHPRPSRSKPPRHQLLLEVLFKTPQEPRRMEHRGGRSTSSSPTSAASVNLRFSPLR</sequence>
<dbReference type="AlphaFoldDB" id="I1PDV8"/>
<feature type="compositionally biased region" description="Low complexity" evidence="1">
    <location>
        <begin position="136"/>
        <end position="146"/>
    </location>
</feature>
<accession>I1PDV8</accession>
<keyword evidence="3" id="KW-1185">Reference proteome</keyword>
<reference evidence="2 3" key="2">
    <citation type="submission" date="2018-04" db="EMBL/GenBank/DDBJ databases">
        <title>OglaRS2 (Oryza glaberrima Reference Sequence Version 2).</title>
        <authorList>
            <person name="Zhang J."/>
            <person name="Kudrna D."/>
            <person name="Lee S."/>
            <person name="Talag J."/>
            <person name="Rajasekar S."/>
            <person name="Wing R.A."/>
        </authorList>
    </citation>
    <scope>NUCLEOTIDE SEQUENCE [LARGE SCALE GENOMIC DNA]</scope>
    <source>
        <strain evidence="2 3">cv. IRGC 96717</strain>
    </source>
</reference>
<organism evidence="2 3">
    <name type="scientific">Oryza glaberrima</name>
    <name type="common">African rice</name>
    <dbReference type="NCBI Taxonomy" id="4538"/>
    <lineage>
        <taxon>Eukaryota</taxon>
        <taxon>Viridiplantae</taxon>
        <taxon>Streptophyta</taxon>
        <taxon>Embryophyta</taxon>
        <taxon>Tracheophyta</taxon>
        <taxon>Spermatophyta</taxon>
        <taxon>Magnoliopsida</taxon>
        <taxon>Liliopsida</taxon>
        <taxon>Poales</taxon>
        <taxon>Poaceae</taxon>
        <taxon>BOP clade</taxon>
        <taxon>Oryzoideae</taxon>
        <taxon>Oryzeae</taxon>
        <taxon>Oryzinae</taxon>
        <taxon>Oryza</taxon>
    </lineage>
</organism>
<dbReference type="Gramene" id="ORGLA03G0255400.1">
    <property type="protein sequence ID" value="ORGLA03G0255400.1"/>
    <property type="gene ID" value="ORGLA03G0255400"/>
</dbReference>
<feature type="region of interest" description="Disordered" evidence="1">
    <location>
        <begin position="81"/>
        <end position="155"/>
    </location>
</feature>
<evidence type="ECO:0000256" key="1">
    <source>
        <dbReference type="SAM" id="MobiDB-lite"/>
    </source>
</evidence>
<dbReference type="EnsemblPlants" id="ORGLA03G0255400.1">
    <property type="protein sequence ID" value="ORGLA03G0255400.1"/>
    <property type="gene ID" value="ORGLA03G0255400"/>
</dbReference>
<feature type="compositionally biased region" description="Low complexity" evidence="1">
    <location>
        <begin position="82"/>
        <end position="99"/>
    </location>
</feature>
<reference evidence="2" key="1">
    <citation type="submission" date="2015-06" db="UniProtKB">
        <authorList>
            <consortium name="EnsemblPlants"/>
        </authorList>
    </citation>
    <scope>IDENTIFICATION</scope>
</reference>
<evidence type="ECO:0000313" key="3">
    <source>
        <dbReference type="Proteomes" id="UP000007306"/>
    </source>
</evidence>
<protein>
    <submittedName>
        <fullName evidence="2">Uncharacterized protein</fullName>
    </submittedName>
</protein>
<dbReference type="Proteomes" id="UP000007306">
    <property type="component" value="Chromosome 3"/>
</dbReference>